<proteinExistence type="predicted"/>
<evidence type="ECO:0000313" key="7">
    <source>
        <dbReference type="EMBL" id="QUE51520.1"/>
    </source>
</evidence>
<evidence type="ECO:0000256" key="2">
    <source>
        <dbReference type="ARBA" id="ARBA00022475"/>
    </source>
</evidence>
<reference evidence="7" key="1">
    <citation type="submission" date="2021-04" db="EMBL/GenBank/DDBJ databases">
        <title>Luteolibacter sp. 32A isolated from the skin of an Anderson's salamander (Ambystoma andersonii).</title>
        <authorList>
            <person name="Spergser J."/>
            <person name="Busse H.-J."/>
        </authorList>
    </citation>
    <scope>NUCLEOTIDE SEQUENCE</scope>
    <source>
        <strain evidence="7">32A</strain>
    </source>
</reference>
<feature type="transmembrane region" description="Helical" evidence="6">
    <location>
        <begin position="121"/>
        <end position="142"/>
    </location>
</feature>
<keyword evidence="2" id="KW-1003">Cell membrane</keyword>
<name>A0A975GAA8_9BACT</name>
<sequence>MDAAIPELLAFAGIMALGQFSPGPDMLLLTRTALAEGGRAGVATALGIATGLSVYGGLSVGGMAVVLDKAPALRQAMMWVAAAYLLWLGYKLLRECFIVFYSGAKAGEALALKGSPYVRGLLCNLLNPKVMVFLAAVVAPFLRGEHPEWWPKALWGVIAIQGGTLWALWALLLQWRPLREGYKKAQPVIDGLFGLGLVALAVKLVWP</sequence>
<evidence type="ECO:0000256" key="5">
    <source>
        <dbReference type="ARBA" id="ARBA00023136"/>
    </source>
</evidence>
<dbReference type="Proteomes" id="UP000676169">
    <property type="component" value="Chromosome"/>
</dbReference>
<keyword evidence="8" id="KW-1185">Reference proteome</keyword>
<evidence type="ECO:0000256" key="4">
    <source>
        <dbReference type="ARBA" id="ARBA00022989"/>
    </source>
</evidence>
<dbReference type="Pfam" id="PF01810">
    <property type="entry name" value="LysE"/>
    <property type="match status" value="1"/>
</dbReference>
<dbReference type="EMBL" id="CP073100">
    <property type="protein sequence ID" value="QUE51520.1"/>
    <property type="molecule type" value="Genomic_DNA"/>
</dbReference>
<dbReference type="PANTHER" id="PTHR30086:SF21">
    <property type="entry name" value="TRANSPORT PROTEIN"/>
    <property type="match status" value="1"/>
</dbReference>
<keyword evidence="3 6" id="KW-0812">Transmembrane</keyword>
<dbReference type="InterPro" id="IPR001123">
    <property type="entry name" value="LeuE-type"/>
</dbReference>
<evidence type="ECO:0000256" key="6">
    <source>
        <dbReference type="SAM" id="Phobius"/>
    </source>
</evidence>
<organism evidence="7 8">
    <name type="scientific">Luteolibacter ambystomatis</name>
    <dbReference type="NCBI Taxonomy" id="2824561"/>
    <lineage>
        <taxon>Bacteria</taxon>
        <taxon>Pseudomonadati</taxon>
        <taxon>Verrucomicrobiota</taxon>
        <taxon>Verrucomicrobiia</taxon>
        <taxon>Verrucomicrobiales</taxon>
        <taxon>Verrucomicrobiaceae</taxon>
        <taxon>Luteolibacter</taxon>
    </lineage>
</organism>
<keyword evidence="5 6" id="KW-0472">Membrane</keyword>
<dbReference type="GO" id="GO:0005886">
    <property type="term" value="C:plasma membrane"/>
    <property type="evidence" value="ECO:0007669"/>
    <property type="project" value="UniProtKB-SubCell"/>
</dbReference>
<dbReference type="KEGG" id="lamb:KBB96_01180"/>
<dbReference type="AlphaFoldDB" id="A0A975GAA8"/>
<accession>A0A975GAA8</accession>
<evidence type="ECO:0000313" key="8">
    <source>
        <dbReference type="Proteomes" id="UP000676169"/>
    </source>
</evidence>
<evidence type="ECO:0000256" key="1">
    <source>
        <dbReference type="ARBA" id="ARBA00004651"/>
    </source>
</evidence>
<comment type="subcellular location">
    <subcellularLocation>
        <location evidence="1">Cell membrane</location>
        <topology evidence="1">Multi-pass membrane protein</topology>
    </subcellularLocation>
</comment>
<dbReference type="GO" id="GO:0015171">
    <property type="term" value="F:amino acid transmembrane transporter activity"/>
    <property type="evidence" value="ECO:0007669"/>
    <property type="project" value="TreeGrafter"/>
</dbReference>
<evidence type="ECO:0000256" key="3">
    <source>
        <dbReference type="ARBA" id="ARBA00022692"/>
    </source>
</evidence>
<feature type="transmembrane region" description="Helical" evidence="6">
    <location>
        <begin position="45"/>
        <end position="67"/>
    </location>
</feature>
<protein>
    <submittedName>
        <fullName evidence="7">LysE family transporter</fullName>
    </submittedName>
</protein>
<dbReference type="PANTHER" id="PTHR30086">
    <property type="entry name" value="ARGININE EXPORTER PROTEIN ARGO"/>
    <property type="match status" value="1"/>
</dbReference>
<keyword evidence="4 6" id="KW-1133">Transmembrane helix</keyword>
<gene>
    <name evidence="7" type="ORF">KBB96_01180</name>
</gene>
<dbReference type="RefSeq" id="WP_211631659.1">
    <property type="nucleotide sequence ID" value="NZ_CP073100.1"/>
</dbReference>
<feature type="transmembrane region" description="Helical" evidence="6">
    <location>
        <begin position="154"/>
        <end position="175"/>
    </location>
</feature>